<dbReference type="Proteomes" id="UP000198923">
    <property type="component" value="Unassembled WGS sequence"/>
</dbReference>
<evidence type="ECO:0000313" key="5">
    <source>
        <dbReference type="EMBL" id="SDH08878.1"/>
    </source>
</evidence>
<dbReference type="PANTHER" id="PTHR11548:SF9">
    <property type="entry name" value="THYMIDYLATE SYNTHASE"/>
    <property type="match status" value="1"/>
</dbReference>
<dbReference type="InterPro" id="IPR023451">
    <property type="entry name" value="Thymidate_synth/dCMP_Mease_dom"/>
</dbReference>
<dbReference type="EMBL" id="FNCN01000011">
    <property type="protein sequence ID" value="SDH08878.1"/>
    <property type="molecule type" value="Genomic_DNA"/>
</dbReference>
<dbReference type="SUPFAM" id="SSF55831">
    <property type="entry name" value="Thymidylate synthase/dCMP hydroxymethylase"/>
    <property type="match status" value="1"/>
</dbReference>
<dbReference type="AlphaFoldDB" id="A0A1G7ZJK0"/>
<dbReference type="InterPro" id="IPR045097">
    <property type="entry name" value="Thymidate_synth/dCMP_Mease"/>
</dbReference>
<dbReference type="PRINTS" id="PR00108">
    <property type="entry name" value="THYMDSNTHASE"/>
</dbReference>
<accession>A0A1G7ZJK0</accession>
<evidence type="ECO:0000259" key="4">
    <source>
        <dbReference type="Pfam" id="PF00303"/>
    </source>
</evidence>
<evidence type="ECO:0000256" key="3">
    <source>
        <dbReference type="ARBA" id="ARBA00022679"/>
    </source>
</evidence>
<keyword evidence="3" id="KW-0808">Transferase</keyword>
<dbReference type="GO" id="GO:0005829">
    <property type="term" value="C:cytosol"/>
    <property type="evidence" value="ECO:0007669"/>
    <property type="project" value="TreeGrafter"/>
</dbReference>
<sequence length="339" mass="37441">MPSGLCPHVFPSFHDAYLAVLKAVTEHPTGKISTRGNTSLELLDVSFRIADPRDRLPYFGRRPINLPYNWGELLWFLAGRDDLEMISYYAPRIRAHSGDGIRLAGTAYGRPLFQPGGDSRSQWDRVLDLLAHDPDSKRAVISIFGSDELAADPNPDVSCTIAAQFLLREGALHLSVYMRGNDAYRGMVSDVFAFTVLQELAALRLGARLGHYSHHVGSMHVNAPDLGAVEHLIEEATAPGRRPPVSKPPTMPVTTAADITFVLLAEESLRTNAARHTPASVAETGLPRYWQQVLLVLEAFRQIKHTIGEVGASVLAALDPGYRWHLERRWPSRMPQAAS</sequence>
<feature type="domain" description="Thymidylate synthase/dCMP hydroxymethylase" evidence="4">
    <location>
        <begin position="16"/>
        <end position="237"/>
    </location>
</feature>
<dbReference type="InterPro" id="IPR036926">
    <property type="entry name" value="Thymidate_synth/dCMP_Mease_sf"/>
</dbReference>
<keyword evidence="6" id="KW-1185">Reference proteome</keyword>
<evidence type="ECO:0000313" key="6">
    <source>
        <dbReference type="Proteomes" id="UP000198923"/>
    </source>
</evidence>
<organism evidence="5 6">
    <name type="scientific">Sinosporangium album</name>
    <dbReference type="NCBI Taxonomy" id="504805"/>
    <lineage>
        <taxon>Bacteria</taxon>
        <taxon>Bacillati</taxon>
        <taxon>Actinomycetota</taxon>
        <taxon>Actinomycetes</taxon>
        <taxon>Streptosporangiales</taxon>
        <taxon>Streptosporangiaceae</taxon>
        <taxon>Sinosporangium</taxon>
    </lineage>
</organism>
<name>A0A1G7ZJK0_9ACTN</name>
<dbReference type="PANTHER" id="PTHR11548">
    <property type="entry name" value="THYMIDYLATE SYNTHASE 1"/>
    <property type="match status" value="1"/>
</dbReference>
<dbReference type="GO" id="GO:0004799">
    <property type="term" value="F:thymidylate synthase activity"/>
    <property type="evidence" value="ECO:0007669"/>
    <property type="project" value="UniProtKB-EC"/>
</dbReference>
<dbReference type="STRING" id="504805.SAMN05421505_11181"/>
<keyword evidence="2" id="KW-0489">Methyltransferase</keyword>
<dbReference type="CDD" id="cd00351">
    <property type="entry name" value="TS_Pyrimidine_HMase"/>
    <property type="match status" value="1"/>
</dbReference>
<dbReference type="GO" id="GO:0006231">
    <property type="term" value="P:dTMP biosynthetic process"/>
    <property type="evidence" value="ECO:0007669"/>
    <property type="project" value="InterPro"/>
</dbReference>
<proteinExistence type="predicted"/>
<evidence type="ECO:0000256" key="2">
    <source>
        <dbReference type="ARBA" id="ARBA00022603"/>
    </source>
</evidence>
<dbReference type="Gene3D" id="3.30.572.10">
    <property type="entry name" value="Thymidylate synthase/dCMP hydroxymethylase domain"/>
    <property type="match status" value="1"/>
</dbReference>
<gene>
    <name evidence="5" type="ORF">SAMN05421505_11181</name>
</gene>
<protein>
    <recommendedName>
        <fullName evidence="1">thymidylate synthase</fullName>
        <ecNumber evidence="1">2.1.1.45</ecNumber>
    </recommendedName>
</protein>
<dbReference type="InterPro" id="IPR000398">
    <property type="entry name" value="Thymidylate_synthase"/>
</dbReference>
<reference evidence="5 6" key="1">
    <citation type="submission" date="2016-10" db="EMBL/GenBank/DDBJ databases">
        <authorList>
            <person name="de Groot N.N."/>
        </authorList>
    </citation>
    <scope>NUCLEOTIDE SEQUENCE [LARGE SCALE GENOMIC DNA]</scope>
    <source>
        <strain evidence="5 6">CPCC 201354</strain>
    </source>
</reference>
<dbReference type="EC" id="2.1.1.45" evidence="1"/>
<dbReference type="Pfam" id="PF00303">
    <property type="entry name" value="Thymidylat_synt"/>
    <property type="match status" value="1"/>
</dbReference>
<evidence type="ECO:0000256" key="1">
    <source>
        <dbReference type="ARBA" id="ARBA00011947"/>
    </source>
</evidence>
<dbReference type="GO" id="GO:0032259">
    <property type="term" value="P:methylation"/>
    <property type="evidence" value="ECO:0007669"/>
    <property type="project" value="UniProtKB-KW"/>
</dbReference>